<evidence type="ECO:0000256" key="1">
    <source>
        <dbReference type="ARBA" id="ARBA00023054"/>
    </source>
</evidence>
<dbReference type="Proteomes" id="UP000467840">
    <property type="component" value="Chromosome 15"/>
</dbReference>
<feature type="compositionally biased region" description="Basic and acidic residues" evidence="4">
    <location>
        <begin position="1760"/>
        <end position="1771"/>
    </location>
</feature>
<dbReference type="GO" id="GO:0051015">
    <property type="term" value="F:actin filament binding"/>
    <property type="evidence" value="ECO:0007669"/>
    <property type="project" value="TreeGrafter"/>
</dbReference>
<dbReference type="PANTHER" id="PTHR32258:SF32">
    <property type="entry name" value="PROTEIN NETWORKED 1D"/>
    <property type="match status" value="1"/>
</dbReference>
<protein>
    <recommendedName>
        <fullName evidence="5">NAB domain-containing protein</fullName>
    </recommendedName>
</protein>
<feature type="coiled-coil region" evidence="3">
    <location>
        <begin position="1417"/>
        <end position="1524"/>
    </location>
</feature>
<evidence type="ECO:0000256" key="3">
    <source>
        <dbReference type="SAM" id="Coils"/>
    </source>
</evidence>
<proteinExistence type="inferred from homology"/>
<dbReference type="InterPro" id="IPR011684">
    <property type="entry name" value="NAB"/>
</dbReference>
<keyword evidence="1 3" id="KW-0175">Coiled coil</keyword>
<dbReference type="EMBL" id="JAAGAX010000005">
    <property type="protein sequence ID" value="KAF2314845.1"/>
    <property type="molecule type" value="Genomic_DNA"/>
</dbReference>
<evidence type="ECO:0000259" key="5">
    <source>
        <dbReference type="PROSITE" id="PS51774"/>
    </source>
</evidence>
<organism evidence="6 7">
    <name type="scientific">Hevea brasiliensis</name>
    <name type="common">Para rubber tree</name>
    <name type="synonym">Siphonia brasiliensis</name>
    <dbReference type="NCBI Taxonomy" id="3981"/>
    <lineage>
        <taxon>Eukaryota</taxon>
        <taxon>Viridiplantae</taxon>
        <taxon>Streptophyta</taxon>
        <taxon>Embryophyta</taxon>
        <taxon>Tracheophyta</taxon>
        <taxon>Spermatophyta</taxon>
        <taxon>Magnoliopsida</taxon>
        <taxon>eudicotyledons</taxon>
        <taxon>Gunneridae</taxon>
        <taxon>Pentapetalae</taxon>
        <taxon>rosids</taxon>
        <taxon>fabids</taxon>
        <taxon>Malpighiales</taxon>
        <taxon>Euphorbiaceae</taxon>
        <taxon>Crotonoideae</taxon>
        <taxon>Micrandreae</taxon>
        <taxon>Hevea</taxon>
    </lineage>
</organism>
<evidence type="ECO:0000256" key="2">
    <source>
        <dbReference type="ARBA" id="ARBA00038006"/>
    </source>
</evidence>
<reference evidence="6 7" key="1">
    <citation type="journal article" date="2020" name="Mol. Plant">
        <title>The Chromosome-Based Rubber Tree Genome Provides New Insights into Spurge Genome Evolution and Rubber Biosynthesis.</title>
        <authorList>
            <person name="Liu J."/>
            <person name="Shi C."/>
            <person name="Shi C.C."/>
            <person name="Li W."/>
            <person name="Zhang Q.J."/>
            <person name="Zhang Y."/>
            <person name="Li K."/>
            <person name="Lu H.F."/>
            <person name="Shi C."/>
            <person name="Zhu S.T."/>
            <person name="Xiao Z.Y."/>
            <person name="Nan H."/>
            <person name="Yue Y."/>
            <person name="Zhu X.G."/>
            <person name="Wu Y."/>
            <person name="Hong X.N."/>
            <person name="Fan G.Y."/>
            <person name="Tong Y."/>
            <person name="Zhang D."/>
            <person name="Mao C.L."/>
            <person name="Liu Y.L."/>
            <person name="Hao S.J."/>
            <person name="Liu W.Q."/>
            <person name="Lv M.Q."/>
            <person name="Zhang H.B."/>
            <person name="Liu Y."/>
            <person name="Hu-Tang G.R."/>
            <person name="Wang J.P."/>
            <person name="Wang J.H."/>
            <person name="Sun Y.H."/>
            <person name="Ni S.B."/>
            <person name="Chen W.B."/>
            <person name="Zhang X.C."/>
            <person name="Jiao Y.N."/>
            <person name="Eichler E.E."/>
            <person name="Li G.H."/>
            <person name="Liu X."/>
            <person name="Gao L.Z."/>
        </authorList>
    </citation>
    <scope>NUCLEOTIDE SEQUENCE [LARGE SCALE GENOMIC DNA]</scope>
    <source>
        <strain evidence="7">cv. GT1</strain>
        <tissue evidence="6">Leaf</tissue>
    </source>
</reference>
<accession>A0A6A6MQJ7</accession>
<evidence type="ECO:0000313" key="6">
    <source>
        <dbReference type="EMBL" id="KAF2314845.1"/>
    </source>
</evidence>
<feature type="region of interest" description="Disordered" evidence="4">
    <location>
        <begin position="1750"/>
        <end position="1771"/>
    </location>
</feature>
<dbReference type="SUPFAM" id="SSF57997">
    <property type="entry name" value="Tropomyosin"/>
    <property type="match status" value="1"/>
</dbReference>
<comment type="similarity">
    <text evidence="2">Belongs to the NET family.</text>
</comment>
<dbReference type="Pfam" id="PF07765">
    <property type="entry name" value="KIP1"/>
    <property type="match status" value="1"/>
</dbReference>
<feature type="region of interest" description="Disordered" evidence="4">
    <location>
        <begin position="1659"/>
        <end position="1683"/>
    </location>
</feature>
<dbReference type="PANTHER" id="PTHR32258">
    <property type="entry name" value="PROTEIN NETWORKED 4A"/>
    <property type="match status" value="1"/>
</dbReference>
<evidence type="ECO:0000256" key="4">
    <source>
        <dbReference type="SAM" id="MobiDB-lite"/>
    </source>
</evidence>
<feature type="coiled-coil region" evidence="3">
    <location>
        <begin position="923"/>
        <end position="988"/>
    </location>
</feature>
<dbReference type="GO" id="GO:0005886">
    <property type="term" value="C:plasma membrane"/>
    <property type="evidence" value="ECO:0007669"/>
    <property type="project" value="TreeGrafter"/>
</dbReference>
<dbReference type="InterPro" id="IPR051861">
    <property type="entry name" value="NET_actin-binding_domain"/>
</dbReference>
<evidence type="ECO:0000313" key="7">
    <source>
        <dbReference type="Proteomes" id="UP000467840"/>
    </source>
</evidence>
<feature type="coiled-coil region" evidence="3">
    <location>
        <begin position="477"/>
        <end position="622"/>
    </location>
</feature>
<comment type="caution">
    <text evidence="6">The sequence shown here is derived from an EMBL/GenBank/DDBJ whole genome shotgun (WGS) entry which is preliminary data.</text>
</comment>
<dbReference type="PROSITE" id="PS51774">
    <property type="entry name" value="NAB"/>
    <property type="match status" value="1"/>
</dbReference>
<name>A0A6A6MQJ7_HEVBR</name>
<gene>
    <name evidence="6" type="ORF">GH714_036888</name>
</gene>
<feature type="coiled-coil region" evidence="3">
    <location>
        <begin position="1270"/>
        <end position="1304"/>
    </location>
</feature>
<sequence>MDVKVKQMIKLIEEDADSFARRAEMYYEKRPELMKLVEEFYRAYRALAERYDHATGVLRQAHRTMAEAFPNQVPLMLTDDSPIGSADSEPCTPDMPPIRALFDSDELQKDALGISTSHSPAVKKHGAFTEESDSVPGRRGLKQLNDLFGTGEGRARKGLSFHDAEEKYQGVQDDGKNDIKAQVPSDSELLSKAEQEIVTLKNILAKLEAEKEAGLLEYQQSLQRLSNLESEVSCAKEDSSKAEAEVQTLKEALTKLEAEREASLLQYQHCLDKIAYLENNISNAQKDAKELNERSCKADKLEAEKEDILLQYKQCLEKITCLEGKILHAEEDARRFNECADKAEMEVESLKEVLAKLTEEKEAAAVQYQQCLDTISSLEQKLAFVQEEAQRLKSELADGVVKLKGAEEKCLQLERSNQTMHSELESLAQKMSAQSDELTEKQEELGRLWTCIQEERLRFVEAETAFQTLQHLHSQSQEELRSMAAELQNRAEILQDLEVCNQSLQNEVEKVKIENKGLSEVNSSSTLTIQNLQDEISNLRQTIGKLEAEVELRLDQRNALQQEIYCLKEELKGINKKNQAIMDQVDSVGFSPECLGSSVKGLQDENIKLKEERATLAQLSESQLAGMATRIRMLQEEGQCIKKEHEEELDKAFYAQTEIFILQKCVQDLEEHKFSHFLECQKFLEASKLSEKLISELELENLEQQVEMKSLYDKIDVLRVGLYRVLKTLELDVKQGCEDKAEQDQMLLSHALDKLQETQRFLFEMQDQNQQLVVENTVLVTLLGQLQREVANLMTAKSSLDQELACRSEQFFILHGESQKLAEVNEELRSKIIDGDHKEESLKVELKTLHGQLLDLQGDYQNLQKENCKIVDEQRLLMKSISNLREEKCNLEDENCAIFAETVSLSTISLIFRDIISEKFLGMKELCENLDKLHHVNNGLNEKVKIMEGKLLELSAVKDEKRELHKMVEELKCKYDEVELIRADLDKELACRSEQFFILHGESQKLAEVNEELRSKIIDGDHKEESLKVELKTLHGQLLDLQGDYQNLQKENCKMVDEQRLLMKSISNLREEKCNLEDENCAIFAETVSLSTISLIFRDIISEKFLGMKELCENLDKLHHVNNGLNEKVKIMEGKLLELSAVKDEKRELHKMVEELKCKYDEVELIRADLDQELASRSEQLLVLHGEGQKLAEVNEELRSKIIEGDHKEESLKVELKTLHGQLLDLQGDYQNLQKENCKMELCENLDKLHHVNIGLNEKVKIMEGKLLELSAVKDEKRELHKMVEELKCKYDEVELIRADLGQELASRSEQFLVLHGESQKLAEVNEELRSKIIEGDHKEESLKVELKTLHGQLLDLQGDYQNLQKENCKMVDEQRWLMKSITNLGEDKCNLEDENCAIFAETVSLSTISLIFRDIISEKLLEMKELSENLDELHHVNNGLNEKVKIMEGVLLELSAVKDKKRELHKMVEDLKCKYDEIELIRADQEKQIIKLSGDCYEQTKEVECIQEANRKLETELGKLNGELLENKIREESLNCELQKRRNEVEWWESQAAALFGELQNLLSNKHCMKERFMSSLKHDAPFAVDAESCQQISDDQISVGPGGLLDLQGLQMRIIAIEEAVKERERLVILENSNANSKLADAIRQIEELKSISNSNEEAIESSKHRNQNPEDKELGSEAYGNLGLQKPIHETSEEGTEVMTKDIMLDQTSECSSYGISRRETGEADNQMLEICESTDRNDSIDLTVGKAQKETAASTENKEDPSMESMVEKHVSVDKLEISKRLSGSRQEVNERKILERLDSDAQKLTNLQITVQDMKRKVEITEKNKKGKGIEYDSVKGQLEESEEAITKLFDVNRKLMKSIEDEPLSIDEKSALASDENGSVRKRRISEQARRGSEKIGRLQLEVQKLQFLLLKLDDENKSRGKTKIVERNTGVRLRDYLYGGTRTSQKREKGHFCACMQPPTKGD</sequence>
<feature type="compositionally biased region" description="Basic and acidic residues" evidence="4">
    <location>
        <begin position="1663"/>
        <end position="1678"/>
    </location>
</feature>
<keyword evidence="7" id="KW-1185">Reference proteome</keyword>
<feature type="domain" description="NAB" evidence="5">
    <location>
        <begin position="1"/>
        <end position="58"/>
    </location>
</feature>
<feature type="coiled-coil region" evidence="3">
    <location>
        <begin position="1108"/>
        <end position="1173"/>
    </location>
</feature>
<feature type="coiled-coil region" evidence="3">
    <location>
        <begin position="190"/>
        <end position="444"/>
    </location>
</feature>
<feature type="region of interest" description="Disordered" evidence="4">
    <location>
        <begin position="120"/>
        <end position="149"/>
    </location>
</feature>